<dbReference type="InterPro" id="IPR007110">
    <property type="entry name" value="Ig-like_dom"/>
</dbReference>
<dbReference type="Gene3D" id="2.60.40.10">
    <property type="entry name" value="Immunoglobulins"/>
    <property type="match status" value="1"/>
</dbReference>
<proteinExistence type="predicted"/>
<dbReference type="EMBL" id="VTPC01000456">
    <property type="protein sequence ID" value="KAF2905710.1"/>
    <property type="molecule type" value="Genomic_DNA"/>
</dbReference>
<feature type="domain" description="Ig-like" evidence="1">
    <location>
        <begin position="1"/>
        <end position="110"/>
    </location>
</feature>
<dbReference type="Proteomes" id="UP000801492">
    <property type="component" value="Unassembled WGS sequence"/>
</dbReference>
<gene>
    <name evidence="2" type="ORF">ILUMI_00465</name>
</gene>
<evidence type="ECO:0000313" key="3">
    <source>
        <dbReference type="Proteomes" id="UP000801492"/>
    </source>
</evidence>
<feature type="non-terminal residue" evidence="2">
    <location>
        <position position="1"/>
    </location>
</feature>
<dbReference type="SMART" id="SM00409">
    <property type="entry name" value="IG"/>
    <property type="match status" value="1"/>
</dbReference>
<dbReference type="SUPFAM" id="SSF48726">
    <property type="entry name" value="Immunoglobulin"/>
    <property type="match status" value="1"/>
</dbReference>
<dbReference type="OrthoDB" id="5843397at2759"/>
<dbReference type="PANTHER" id="PTHR23278">
    <property type="entry name" value="SIDESTEP PROTEIN"/>
    <property type="match status" value="1"/>
</dbReference>
<dbReference type="InterPro" id="IPR013783">
    <property type="entry name" value="Ig-like_fold"/>
</dbReference>
<dbReference type="Pfam" id="PF07686">
    <property type="entry name" value="V-set"/>
    <property type="match status" value="1"/>
</dbReference>
<sequence length="228" mass="25493">GTTAHVQAIVKGKALLPCDLTPTAPNDSVVLVVWYKDEHTPIYSYDTRGSHSSLAKHWKDGNIEARAFFNTIREPSALSIDNISEKDEGEYRCRIDYLRSPTKNLRVKLTVIVPPQKPTIIDEKGKEVVSVAGPYDEGGDMKLTCIVSGGEESIKNSAILVEKKFNILSGENIDDDEEEKSFRVVLQSIPLEIDSEDVKKDLQDKSFQVNSVIRIGIGKNDALPFWFW</sequence>
<evidence type="ECO:0000313" key="2">
    <source>
        <dbReference type="EMBL" id="KAF2905710.1"/>
    </source>
</evidence>
<dbReference type="InterPro" id="IPR013106">
    <property type="entry name" value="Ig_V-set"/>
</dbReference>
<evidence type="ECO:0000259" key="1">
    <source>
        <dbReference type="PROSITE" id="PS50835"/>
    </source>
</evidence>
<comment type="caution">
    <text evidence="2">The sequence shown here is derived from an EMBL/GenBank/DDBJ whole genome shotgun (WGS) entry which is preliminary data.</text>
</comment>
<dbReference type="AlphaFoldDB" id="A0A8K0DSK8"/>
<name>A0A8K0DSK8_IGNLU</name>
<accession>A0A8K0DSK8</accession>
<dbReference type="PROSITE" id="PS50835">
    <property type="entry name" value="IG_LIKE"/>
    <property type="match status" value="1"/>
</dbReference>
<dbReference type="PANTHER" id="PTHR23278:SF19">
    <property type="entry name" value="OBSCURIN"/>
    <property type="match status" value="1"/>
</dbReference>
<protein>
    <recommendedName>
        <fullName evidence="1">Ig-like domain-containing protein</fullName>
    </recommendedName>
</protein>
<reference evidence="2" key="1">
    <citation type="submission" date="2019-08" db="EMBL/GenBank/DDBJ databases">
        <title>The genome of the North American firefly Photinus pyralis.</title>
        <authorList>
            <consortium name="Photinus pyralis genome working group"/>
            <person name="Fallon T.R."/>
            <person name="Sander Lower S.E."/>
            <person name="Weng J.-K."/>
        </authorList>
    </citation>
    <scope>NUCLEOTIDE SEQUENCE</scope>
    <source>
        <strain evidence="2">TRF0915ILg1</strain>
        <tissue evidence="2">Whole body</tissue>
    </source>
</reference>
<organism evidence="2 3">
    <name type="scientific">Ignelater luminosus</name>
    <name type="common">Cucubano</name>
    <name type="synonym">Pyrophorus luminosus</name>
    <dbReference type="NCBI Taxonomy" id="2038154"/>
    <lineage>
        <taxon>Eukaryota</taxon>
        <taxon>Metazoa</taxon>
        <taxon>Ecdysozoa</taxon>
        <taxon>Arthropoda</taxon>
        <taxon>Hexapoda</taxon>
        <taxon>Insecta</taxon>
        <taxon>Pterygota</taxon>
        <taxon>Neoptera</taxon>
        <taxon>Endopterygota</taxon>
        <taxon>Coleoptera</taxon>
        <taxon>Polyphaga</taxon>
        <taxon>Elateriformia</taxon>
        <taxon>Elateroidea</taxon>
        <taxon>Elateridae</taxon>
        <taxon>Agrypninae</taxon>
        <taxon>Pyrophorini</taxon>
        <taxon>Ignelater</taxon>
    </lineage>
</organism>
<dbReference type="InterPro" id="IPR003599">
    <property type="entry name" value="Ig_sub"/>
</dbReference>
<dbReference type="InterPro" id="IPR036179">
    <property type="entry name" value="Ig-like_dom_sf"/>
</dbReference>
<keyword evidence="3" id="KW-1185">Reference proteome</keyword>